<feature type="transmembrane region" description="Helical" evidence="1">
    <location>
        <begin position="338"/>
        <end position="355"/>
    </location>
</feature>
<feature type="transmembrane region" description="Helical" evidence="1">
    <location>
        <begin position="316"/>
        <end position="332"/>
    </location>
</feature>
<evidence type="ECO:0000256" key="1">
    <source>
        <dbReference type="SAM" id="Phobius"/>
    </source>
</evidence>
<keyword evidence="3" id="KW-1185">Reference proteome</keyword>
<feature type="transmembrane region" description="Helical" evidence="1">
    <location>
        <begin position="149"/>
        <end position="167"/>
    </location>
</feature>
<evidence type="ECO:0000313" key="2">
    <source>
        <dbReference type="EMBL" id="OWK36016.1"/>
    </source>
</evidence>
<accession>A0A225DF97</accession>
<reference evidence="3" key="1">
    <citation type="submission" date="2017-06" db="EMBL/GenBank/DDBJ databases">
        <title>Genome analysis of Fimbriiglobus ruber SP5, the first member of the order Planctomycetales with confirmed chitinolytic capability.</title>
        <authorList>
            <person name="Ravin N.V."/>
            <person name="Rakitin A.L."/>
            <person name="Ivanova A.A."/>
            <person name="Beletsky A.V."/>
            <person name="Kulichevskaya I.S."/>
            <person name="Mardanov A.V."/>
            <person name="Dedysh S.N."/>
        </authorList>
    </citation>
    <scope>NUCLEOTIDE SEQUENCE [LARGE SCALE GENOMIC DNA]</scope>
    <source>
        <strain evidence="3">SP5</strain>
    </source>
</reference>
<feature type="transmembrane region" description="Helical" evidence="1">
    <location>
        <begin position="292"/>
        <end position="309"/>
    </location>
</feature>
<dbReference type="RefSeq" id="WP_088259088.1">
    <property type="nucleotide sequence ID" value="NZ_NIDE01000017.1"/>
</dbReference>
<protein>
    <recommendedName>
        <fullName evidence="4">Glycosyltransferase RgtA/B/C/D-like domain-containing protein</fullName>
    </recommendedName>
</protein>
<feature type="transmembrane region" description="Helical" evidence="1">
    <location>
        <begin position="42"/>
        <end position="64"/>
    </location>
</feature>
<sequence>MERVTPHNRLLAIEDGESVSMREPVVVESPAVPAPRPMRARLLAAVPVVLVVASILAGTGLRVFAYARNQSLWIDEAMLALNVVYRTSPELLEPLDLNQGAPVGYLLMCKTVTTAFGGSELMLRLPSFVAGLIGLALFVPLAYRALPLAAARAAVILFSLAPYLIGYSAEFKQYGLDATIAVGLMLLGLPVWRSEAGRWRMVALAAGGALAVWFSHPAAFVLGGVGLAALADAAVRRDWPALAARCAVVAAWGVSFATCYFLFTRKLGMNQYLLDYWAGKFMPLPPTRPGDIMWIFHHFFAFFIAPAGFEPDIIHAAGLAGVCFLIGCLAMARADWRLLVATVTPLVLALLASGLHKYPFAGRLLIFAVPAALVVVGYGAVLIAERLEGVARWSGLVFLVALFIAPAHECYMGIKRPIHAEDAREVIAYAHENWQAGDQAYVFYAASAAFEYYQPQYPFPREAVRVGVENRDKDISRFQEELRPFRGQKRVWVLIAHRQSTEEYAIQAYLDGMGKCEEKIRFRDAVVMRYDLR</sequence>
<feature type="transmembrane region" description="Helical" evidence="1">
    <location>
        <begin position="364"/>
        <end position="384"/>
    </location>
</feature>
<keyword evidence="1" id="KW-0472">Membrane</keyword>
<name>A0A225DF97_9BACT</name>
<feature type="transmembrane region" description="Helical" evidence="1">
    <location>
        <begin position="174"/>
        <end position="192"/>
    </location>
</feature>
<comment type="caution">
    <text evidence="2">The sequence shown here is derived from an EMBL/GenBank/DDBJ whole genome shotgun (WGS) entry which is preliminary data.</text>
</comment>
<keyword evidence="1" id="KW-0812">Transmembrane</keyword>
<organism evidence="2 3">
    <name type="scientific">Fimbriiglobus ruber</name>
    <dbReference type="NCBI Taxonomy" id="1908690"/>
    <lineage>
        <taxon>Bacteria</taxon>
        <taxon>Pseudomonadati</taxon>
        <taxon>Planctomycetota</taxon>
        <taxon>Planctomycetia</taxon>
        <taxon>Gemmatales</taxon>
        <taxon>Gemmataceae</taxon>
        <taxon>Fimbriiglobus</taxon>
    </lineage>
</organism>
<feature type="transmembrane region" description="Helical" evidence="1">
    <location>
        <begin position="390"/>
        <end position="407"/>
    </location>
</feature>
<gene>
    <name evidence="2" type="ORF">FRUB_08579</name>
</gene>
<feature type="transmembrane region" description="Helical" evidence="1">
    <location>
        <begin position="204"/>
        <end position="230"/>
    </location>
</feature>
<feature type="transmembrane region" description="Helical" evidence="1">
    <location>
        <begin position="242"/>
        <end position="263"/>
    </location>
</feature>
<feature type="transmembrane region" description="Helical" evidence="1">
    <location>
        <begin position="125"/>
        <end position="143"/>
    </location>
</feature>
<evidence type="ECO:0000313" key="3">
    <source>
        <dbReference type="Proteomes" id="UP000214646"/>
    </source>
</evidence>
<keyword evidence="1" id="KW-1133">Transmembrane helix</keyword>
<dbReference type="AlphaFoldDB" id="A0A225DF97"/>
<dbReference type="EMBL" id="NIDE01000017">
    <property type="protein sequence ID" value="OWK36016.1"/>
    <property type="molecule type" value="Genomic_DNA"/>
</dbReference>
<proteinExistence type="predicted"/>
<dbReference type="Proteomes" id="UP000214646">
    <property type="component" value="Unassembled WGS sequence"/>
</dbReference>
<evidence type="ECO:0008006" key="4">
    <source>
        <dbReference type="Google" id="ProtNLM"/>
    </source>
</evidence>